<comment type="caution">
    <text evidence="3">The sequence shown here is derived from an EMBL/GenBank/DDBJ whole genome shotgun (WGS) entry which is preliminary data.</text>
</comment>
<evidence type="ECO:0000256" key="1">
    <source>
        <dbReference type="ARBA" id="ARBA00006987"/>
    </source>
</evidence>
<accession>A0A7Y6NQW4</accession>
<dbReference type="Pfam" id="PF03401">
    <property type="entry name" value="TctC"/>
    <property type="match status" value="1"/>
</dbReference>
<dbReference type="RefSeq" id="WP_176070543.1">
    <property type="nucleotide sequence ID" value="NZ_JABWMJ010000009.1"/>
</dbReference>
<proteinExistence type="inferred from homology"/>
<feature type="signal peptide" evidence="2">
    <location>
        <begin position="1"/>
        <end position="24"/>
    </location>
</feature>
<dbReference type="InterPro" id="IPR042100">
    <property type="entry name" value="Bug_dom1"/>
</dbReference>
<keyword evidence="4" id="KW-1185">Reference proteome</keyword>
<evidence type="ECO:0000256" key="2">
    <source>
        <dbReference type="SAM" id="SignalP"/>
    </source>
</evidence>
<comment type="similarity">
    <text evidence="1">Belongs to the UPF0065 (bug) family.</text>
</comment>
<dbReference type="SUPFAM" id="SSF53850">
    <property type="entry name" value="Periplasmic binding protein-like II"/>
    <property type="match status" value="1"/>
</dbReference>
<dbReference type="PIRSF" id="PIRSF017082">
    <property type="entry name" value="YflP"/>
    <property type="match status" value="1"/>
</dbReference>
<organism evidence="3 4">
    <name type="scientific">Piscinibacter koreensis</name>
    <dbReference type="NCBI Taxonomy" id="2742824"/>
    <lineage>
        <taxon>Bacteria</taxon>
        <taxon>Pseudomonadati</taxon>
        <taxon>Pseudomonadota</taxon>
        <taxon>Betaproteobacteria</taxon>
        <taxon>Burkholderiales</taxon>
        <taxon>Sphaerotilaceae</taxon>
        <taxon>Piscinibacter</taxon>
    </lineage>
</organism>
<dbReference type="PANTHER" id="PTHR42928:SF5">
    <property type="entry name" value="BLR1237 PROTEIN"/>
    <property type="match status" value="1"/>
</dbReference>
<keyword evidence="2" id="KW-0732">Signal</keyword>
<protein>
    <submittedName>
        <fullName evidence="3">Tripartite tricarboxylate transporter substrate binding protein</fullName>
    </submittedName>
</protein>
<name>A0A7Y6NQW4_9BURK</name>
<feature type="chain" id="PRO_5030580812" evidence="2">
    <location>
        <begin position="25"/>
        <end position="327"/>
    </location>
</feature>
<dbReference type="PANTHER" id="PTHR42928">
    <property type="entry name" value="TRICARBOXYLATE-BINDING PROTEIN"/>
    <property type="match status" value="1"/>
</dbReference>
<gene>
    <name evidence="3" type="ORF">HQN59_18165</name>
</gene>
<dbReference type="InterPro" id="IPR005064">
    <property type="entry name" value="BUG"/>
</dbReference>
<sequence length="327" mass="34460">MKTSWRILLAFAAGLVALHAPAQAQGYPSRPIKIIVGYVPGATGPDFSARTIAPKLSQILGQSVIVDNRPGAGGTLATGAVVHSPADGYTLLLGETGQLEIAPYIYKDLSYKTLTDLTPIGMMTDGAGIVIIANTKTTKIRSLDDLIREAKANPGKLSYGSAGIGTIHHLAMEVFKDGVGIDVQHIPYKGGGQALPAFLGGDVPILIAAYQTVQPHVQAGSAVVLAATGGKRLPALPNVPLVSEYVKGYNMESQLGLLGPANMPPAVVRKLSAALKATLESPDVREQLSAGGTRQIRWTTPEEYTEIIRDNLKKFERAGKLANVKPE</sequence>
<dbReference type="AlphaFoldDB" id="A0A7Y6NQW4"/>
<evidence type="ECO:0000313" key="4">
    <source>
        <dbReference type="Proteomes" id="UP000529637"/>
    </source>
</evidence>
<dbReference type="EMBL" id="JABWMJ010000009">
    <property type="protein sequence ID" value="NUZ07692.1"/>
    <property type="molecule type" value="Genomic_DNA"/>
</dbReference>
<dbReference type="Gene3D" id="3.40.190.10">
    <property type="entry name" value="Periplasmic binding protein-like II"/>
    <property type="match status" value="1"/>
</dbReference>
<reference evidence="3 4" key="1">
    <citation type="submission" date="2020-06" db="EMBL/GenBank/DDBJ databases">
        <title>Schlegella sp. ID0723 isolated from air conditioner.</title>
        <authorList>
            <person name="Kim D.Y."/>
            <person name="Kim D.-U."/>
        </authorList>
    </citation>
    <scope>NUCLEOTIDE SEQUENCE [LARGE SCALE GENOMIC DNA]</scope>
    <source>
        <strain evidence="3 4">ID0723</strain>
    </source>
</reference>
<evidence type="ECO:0000313" key="3">
    <source>
        <dbReference type="EMBL" id="NUZ07692.1"/>
    </source>
</evidence>
<dbReference type="Proteomes" id="UP000529637">
    <property type="component" value="Unassembled WGS sequence"/>
</dbReference>
<dbReference type="Gene3D" id="3.40.190.150">
    <property type="entry name" value="Bordetella uptake gene, domain 1"/>
    <property type="match status" value="1"/>
</dbReference>